<feature type="non-terminal residue" evidence="1">
    <location>
        <position position="1"/>
    </location>
</feature>
<organism evidence="1 2">
    <name type="scientific">Timema podura</name>
    <name type="common">Walking stick</name>
    <dbReference type="NCBI Taxonomy" id="61482"/>
    <lineage>
        <taxon>Eukaryota</taxon>
        <taxon>Metazoa</taxon>
        <taxon>Ecdysozoa</taxon>
        <taxon>Arthropoda</taxon>
        <taxon>Hexapoda</taxon>
        <taxon>Insecta</taxon>
        <taxon>Pterygota</taxon>
        <taxon>Neoptera</taxon>
        <taxon>Polyneoptera</taxon>
        <taxon>Phasmatodea</taxon>
        <taxon>Timematodea</taxon>
        <taxon>Timematoidea</taxon>
        <taxon>Timematidae</taxon>
        <taxon>Timema</taxon>
    </lineage>
</organism>
<name>A0ABN7PER3_TIMPD</name>
<dbReference type="EMBL" id="CAJPIN010052328">
    <property type="protein sequence ID" value="CAG2066278.1"/>
    <property type="molecule type" value="Genomic_DNA"/>
</dbReference>
<protein>
    <submittedName>
        <fullName evidence="1">Uncharacterized protein</fullName>
    </submittedName>
</protein>
<evidence type="ECO:0000313" key="1">
    <source>
        <dbReference type="EMBL" id="CAG2066278.1"/>
    </source>
</evidence>
<accession>A0ABN7PER3</accession>
<evidence type="ECO:0000313" key="2">
    <source>
        <dbReference type="Proteomes" id="UP001153148"/>
    </source>
</evidence>
<gene>
    <name evidence="1" type="ORF">TPAB3V08_LOCUS13221</name>
</gene>
<sequence length="83" mass="9666">NFKPMATVPNEYHPSKVKKTFKSCGQQLPIEKNFTKAEEILQDIETKSASVPRVARIFYATRTHKQIEQVIRELGKTEYKDVR</sequence>
<dbReference type="Gene3D" id="3.40.50.300">
    <property type="entry name" value="P-loop containing nucleotide triphosphate hydrolases"/>
    <property type="match status" value="1"/>
</dbReference>
<dbReference type="InterPro" id="IPR027417">
    <property type="entry name" value="P-loop_NTPase"/>
</dbReference>
<reference evidence="1" key="1">
    <citation type="submission" date="2021-03" db="EMBL/GenBank/DDBJ databases">
        <authorList>
            <person name="Tran Van P."/>
        </authorList>
    </citation>
    <scope>NUCLEOTIDE SEQUENCE</scope>
</reference>
<keyword evidence="2" id="KW-1185">Reference proteome</keyword>
<comment type="caution">
    <text evidence="1">The sequence shown here is derived from an EMBL/GenBank/DDBJ whole genome shotgun (WGS) entry which is preliminary data.</text>
</comment>
<proteinExistence type="predicted"/>
<dbReference type="Proteomes" id="UP001153148">
    <property type="component" value="Unassembled WGS sequence"/>
</dbReference>